<keyword evidence="1" id="KW-0812">Transmembrane</keyword>
<dbReference type="SUPFAM" id="SSF88713">
    <property type="entry name" value="Glycoside hydrolase/deacetylase"/>
    <property type="match status" value="1"/>
</dbReference>
<keyword evidence="3" id="KW-1185">Reference proteome</keyword>
<proteinExistence type="predicted"/>
<dbReference type="AlphaFoldDB" id="A0A5K7ZN98"/>
<keyword evidence="1" id="KW-0472">Membrane</keyword>
<dbReference type="OrthoDB" id="9794746at2"/>
<gene>
    <name evidence="2" type="ORF">DSCW_50640</name>
</gene>
<dbReference type="InterPro" id="IPR011330">
    <property type="entry name" value="Glyco_hydro/deAcase_b/a-brl"/>
</dbReference>
<dbReference type="RefSeq" id="WP_155306374.1">
    <property type="nucleotide sequence ID" value="NZ_AP021875.1"/>
</dbReference>
<feature type="transmembrane region" description="Helical" evidence="1">
    <location>
        <begin position="6"/>
        <end position="24"/>
    </location>
</feature>
<organism evidence="2 3">
    <name type="scientific">Desulfosarcina widdelii</name>
    <dbReference type="NCBI Taxonomy" id="947919"/>
    <lineage>
        <taxon>Bacteria</taxon>
        <taxon>Pseudomonadati</taxon>
        <taxon>Thermodesulfobacteriota</taxon>
        <taxon>Desulfobacteria</taxon>
        <taxon>Desulfobacterales</taxon>
        <taxon>Desulfosarcinaceae</taxon>
        <taxon>Desulfosarcina</taxon>
    </lineage>
</organism>
<accession>A0A5K7ZN98</accession>
<protein>
    <recommendedName>
        <fullName evidence="4">NodB homology domain-containing protein</fullName>
    </recommendedName>
</protein>
<name>A0A5K7ZN98_9BACT</name>
<dbReference type="EMBL" id="AP021875">
    <property type="protein sequence ID" value="BBO77647.1"/>
    <property type="molecule type" value="Genomic_DNA"/>
</dbReference>
<dbReference type="Proteomes" id="UP000427769">
    <property type="component" value="Chromosome"/>
</dbReference>
<reference evidence="2 3" key="1">
    <citation type="submission" date="2019-11" db="EMBL/GenBank/DDBJ databases">
        <title>Comparative genomics of hydrocarbon-degrading Desulfosarcina strains.</title>
        <authorList>
            <person name="Watanabe M."/>
            <person name="Kojima H."/>
            <person name="Fukui M."/>
        </authorList>
    </citation>
    <scope>NUCLEOTIDE SEQUENCE [LARGE SCALE GENOMIC DNA]</scope>
    <source>
        <strain evidence="2 3">PP31</strain>
    </source>
</reference>
<evidence type="ECO:0000313" key="2">
    <source>
        <dbReference type="EMBL" id="BBO77647.1"/>
    </source>
</evidence>
<dbReference type="KEGG" id="dwd:DSCW_50640"/>
<evidence type="ECO:0008006" key="4">
    <source>
        <dbReference type="Google" id="ProtNLM"/>
    </source>
</evidence>
<evidence type="ECO:0000313" key="3">
    <source>
        <dbReference type="Proteomes" id="UP000427769"/>
    </source>
</evidence>
<sequence>MKLQKIFFICFISVFFILIWFIYIQNDKKNEYSLSPYPDGKNFAFTITDDPDANTLEKIKPVYDYLDAVGLKTTVAVWVFKATRTNGIPDKLTDYSPGDTCEREAYLNYMQKLEKKGFEIASHGPSAGNDQRDTTIRGYEKFKNYFGKYPKIYINHRENLENLYWGAKVVPDKFLQLMLKLLLSKAKLPYSGEIPSSDYYWGDIIKEKSQYVRLFGTQNINTLAFNPSMPYHDKAKPFVNYWFSFSDGNGVNGFTSLLNKENIDKLVKQRGTTIVYTHFGYPGFSKSGKLNDKVKKSIDIVAAQKDGWFVPVSIILDRLLMMKKVKILRNNDDLLIINLNTHTVKGVTLIASPNETLYGSSGEEYYANNEGEIVISKILPGDGVFLTKKNNLKENAVDKIYFESAIFFHLNGRRISNFSLPEYKDKSILTSKGKRLFANGKGFVKFEYDFSDDSLIIVTDDKLFIPNNEAPNYLEKYNLIFHRAITFYRNNYK</sequence>
<dbReference type="GO" id="GO:0005975">
    <property type="term" value="P:carbohydrate metabolic process"/>
    <property type="evidence" value="ECO:0007669"/>
    <property type="project" value="InterPro"/>
</dbReference>
<keyword evidence="1" id="KW-1133">Transmembrane helix</keyword>
<evidence type="ECO:0000256" key="1">
    <source>
        <dbReference type="SAM" id="Phobius"/>
    </source>
</evidence>